<name>A0ABR6XUG8_9BURK</name>
<dbReference type="RefSeq" id="WP_186892169.1">
    <property type="nucleotide sequence ID" value="NZ_JACOFU010000008.1"/>
</dbReference>
<keyword evidence="2" id="KW-1185">Reference proteome</keyword>
<accession>A0ABR6XUG8</accession>
<dbReference type="EMBL" id="JACOFU010000008">
    <property type="protein sequence ID" value="MBC3833117.1"/>
    <property type="molecule type" value="Genomic_DNA"/>
</dbReference>
<organism evidence="1 2">
    <name type="scientific">Undibacterium amnicola</name>
    <dbReference type="NCBI Taxonomy" id="1834038"/>
    <lineage>
        <taxon>Bacteria</taxon>
        <taxon>Pseudomonadati</taxon>
        <taxon>Pseudomonadota</taxon>
        <taxon>Betaproteobacteria</taxon>
        <taxon>Burkholderiales</taxon>
        <taxon>Oxalobacteraceae</taxon>
        <taxon>Undibacterium</taxon>
    </lineage>
</organism>
<evidence type="ECO:0000313" key="2">
    <source>
        <dbReference type="Proteomes" id="UP000643610"/>
    </source>
</evidence>
<dbReference type="Proteomes" id="UP000643610">
    <property type="component" value="Unassembled WGS sequence"/>
</dbReference>
<evidence type="ECO:0000313" key="1">
    <source>
        <dbReference type="EMBL" id="MBC3833117.1"/>
    </source>
</evidence>
<sequence>MTNTFFNKLPPTQLSKDTSQLFADFEYLGLFDEYGSCCLFINQLLLQSLRQKNYPVQLISCYALMEEQNQRFFLGHKDYIKPGQLAGHVTCLVNQEFLVDFGLGNLHKCLATAPQAIAFQARASDHLFGELYLSNLAKIAWHPIHDIPNLAFETARQQPKLDAVFQQLHAFQKNRLKFAIHRALFKKRKKSTTPKLVPRTNFDETYF</sequence>
<comment type="caution">
    <text evidence="1">The sequence shown here is derived from an EMBL/GenBank/DDBJ whole genome shotgun (WGS) entry which is preliminary data.</text>
</comment>
<gene>
    <name evidence="1" type="ORF">H8K33_16535</name>
</gene>
<protein>
    <submittedName>
        <fullName evidence="1">Uncharacterized protein</fullName>
    </submittedName>
</protein>
<proteinExistence type="predicted"/>
<reference evidence="1 2" key="1">
    <citation type="submission" date="2020-08" db="EMBL/GenBank/DDBJ databases">
        <title>Novel species isolated from subtropical streams in China.</title>
        <authorList>
            <person name="Lu H."/>
        </authorList>
    </citation>
    <scope>NUCLEOTIDE SEQUENCE [LARGE SCALE GENOMIC DNA]</scope>
    <source>
        <strain evidence="1 2">KCTC 52442</strain>
    </source>
</reference>